<accession>A0ABT8VXF9</accession>
<evidence type="ECO:0000256" key="1">
    <source>
        <dbReference type="SAM" id="Coils"/>
    </source>
</evidence>
<sequence>MGFKDLVAKLDDILGEHDKGLSPKLEELERLEEALERKQAKYRDRLSSGTLEETPAQTEVRLRVVEAQLAKLRELVKEISDSAKGHNDNS</sequence>
<dbReference type="Proteomes" id="UP001168640">
    <property type="component" value="Unassembled WGS sequence"/>
</dbReference>
<feature type="coiled-coil region" evidence="1">
    <location>
        <begin position="21"/>
        <end position="82"/>
    </location>
</feature>
<gene>
    <name evidence="2" type="ORF">QVZ43_02850</name>
</gene>
<evidence type="ECO:0008006" key="4">
    <source>
        <dbReference type="Google" id="ProtNLM"/>
    </source>
</evidence>
<dbReference type="EMBL" id="JAUMIS010000001">
    <property type="protein sequence ID" value="MDO3720644.1"/>
    <property type="molecule type" value="Genomic_DNA"/>
</dbReference>
<organism evidence="2 3">
    <name type="scientific">Marinobacter suaedae</name>
    <dbReference type="NCBI Taxonomy" id="3057675"/>
    <lineage>
        <taxon>Bacteria</taxon>
        <taxon>Pseudomonadati</taxon>
        <taxon>Pseudomonadota</taxon>
        <taxon>Gammaproteobacteria</taxon>
        <taxon>Pseudomonadales</taxon>
        <taxon>Marinobacteraceae</taxon>
        <taxon>Marinobacter</taxon>
    </lineage>
</organism>
<reference evidence="2" key="1">
    <citation type="submission" date="2023-07" db="EMBL/GenBank/DDBJ databases">
        <title>Marinobacter sp. chi1 genome sequencing and assembly.</title>
        <authorList>
            <person name="Park S."/>
        </authorList>
    </citation>
    <scope>NUCLEOTIDE SEQUENCE</scope>
    <source>
        <strain evidence="2">Chi1</strain>
    </source>
</reference>
<keyword evidence="3" id="KW-1185">Reference proteome</keyword>
<protein>
    <recommendedName>
        <fullName evidence="4">DUF4404 family protein</fullName>
    </recommendedName>
</protein>
<evidence type="ECO:0000313" key="3">
    <source>
        <dbReference type="Proteomes" id="UP001168640"/>
    </source>
</evidence>
<proteinExistence type="predicted"/>
<evidence type="ECO:0000313" key="2">
    <source>
        <dbReference type="EMBL" id="MDO3720644.1"/>
    </source>
</evidence>
<dbReference type="RefSeq" id="WP_223794279.1">
    <property type="nucleotide sequence ID" value="NZ_JAUMIS010000001.1"/>
</dbReference>
<comment type="caution">
    <text evidence="2">The sequence shown here is derived from an EMBL/GenBank/DDBJ whole genome shotgun (WGS) entry which is preliminary data.</text>
</comment>
<name>A0ABT8VXF9_9GAMM</name>
<keyword evidence="1" id="KW-0175">Coiled coil</keyword>